<organism evidence="2 3">
    <name type="scientific">Streptomyces phyllanthi</name>
    <dbReference type="NCBI Taxonomy" id="1803180"/>
    <lineage>
        <taxon>Bacteria</taxon>
        <taxon>Bacillati</taxon>
        <taxon>Actinomycetota</taxon>
        <taxon>Actinomycetes</taxon>
        <taxon>Kitasatosporales</taxon>
        <taxon>Streptomycetaceae</taxon>
        <taxon>Streptomyces</taxon>
    </lineage>
</organism>
<dbReference type="Proteomes" id="UP000326979">
    <property type="component" value="Unassembled WGS sequence"/>
</dbReference>
<dbReference type="EMBL" id="VJZE01000411">
    <property type="protein sequence ID" value="MPY45151.1"/>
    <property type="molecule type" value="Genomic_DNA"/>
</dbReference>
<proteinExistence type="predicted"/>
<name>A0A5N8WCF0_9ACTN</name>
<evidence type="ECO:0000313" key="3">
    <source>
        <dbReference type="Proteomes" id="UP000326979"/>
    </source>
</evidence>
<evidence type="ECO:0000256" key="1">
    <source>
        <dbReference type="SAM" id="MobiDB-lite"/>
    </source>
</evidence>
<evidence type="ECO:0008006" key="4">
    <source>
        <dbReference type="Google" id="ProtNLM"/>
    </source>
</evidence>
<feature type="region of interest" description="Disordered" evidence="1">
    <location>
        <begin position="1"/>
        <end position="44"/>
    </location>
</feature>
<keyword evidence="3" id="KW-1185">Reference proteome</keyword>
<reference evidence="2 3" key="1">
    <citation type="submission" date="2019-07" db="EMBL/GenBank/DDBJ databases">
        <title>New species of Amycolatopsis and Streptomyces.</title>
        <authorList>
            <person name="Duangmal K."/>
            <person name="Teo W.F.A."/>
            <person name="Lipun K."/>
        </authorList>
    </citation>
    <scope>NUCLEOTIDE SEQUENCE [LARGE SCALE GENOMIC DNA]</scope>
    <source>
        <strain evidence="2 3">TISTR 2346</strain>
    </source>
</reference>
<protein>
    <recommendedName>
        <fullName evidence="4">UL36 very large tegument protein</fullName>
    </recommendedName>
</protein>
<evidence type="ECO:0000313" key="2">
    <source>
        <dbReference type="EMBL" id="MPY45151.1"/>
    </source>
</evidence>
<dbReference type="AlphaFoldDB" id="A0A5N8WCF0"/>
<comment type="caution">
    <text evidence="2">The sequence shown here is derived from an EMBL/GenBank/DDBJ whole genome shotgun (WGS) entry which is preliminary data.</text>
</comment>
<accession>A0A5N8WCF0</accession>
<feature type="compositionally biased region" description="Basic and acidic residues" evidence="1">
    <location>
        <begin position="35"/>
        <end position="44"/>
    </location>
</feature>
<sequence>PRTRAPRGARYGGVAEEPLSAPQPRPHSPSQRRQALGDEARREVSGTVETLLALRREGRSGEAHALLVEAAHWPPARFPLLAAELHRANLGADWATLLWEAASLPADKLVAVADALAAAGRTADGEQMLRQGVARPPEEIGAAVLGLVREGRDREVRALLDAYVRIRTPEEAARSAENDPQRLGPLLLAAARDVSEGRHRDLVHALRVAGLTA</sequence>
<feature type="non-terminal residue" evidence="2">
    <location>
        <position position="1"/>
    </location>
</feature>
<gene>
    <name evidence="2" type="ORF">FNH04_36210</name>
</gene>